<dbReference type="SUPFAM" id="SSF52317">
    <property type="entry name" value="Class I glutamine amidotransferase-like"/>
    <property type="match status" value="1"/>
</dbReference>
<dbReference type="EMBL" id="NFDG01000038">
    <property type="protein sequence ID" value="OTY26782.1"/>
    <property type="molecule type" value="Genomic_DNA"/>
</dbReference>
<evidence type="ECO:0000313" key="4">
    <source>
        <dbReference type="Proteomes" id="UP000194860"/>
    </source>
</evidence>
<feature type="domain" description="Beta-galactosidase trimerisation" evidence="2">
    <location>
        <begin position="352"/>
        <end position="516"/>
    </location>
</feature>
<dbReference type="InterPro" id="IPR017853">
    <property type="entry name" value="GH"/>
</dbReference>
<dbReference type="SUPFAM" id="SSF51445">
    <property type="entry name" value="(Trans)glycosidases"/>
    <property type="match status" value="1"/>
</dbReference>
<dbReference type="PANTHER" id="PTHR36447">
    <property type="entry name" value="BETA-GALACTOSIDASE GANA"/>
    <property type="match status" value="1"/>
</dbReference>
<reference evidence="3 4" key="1">
    <citation type="submission" date="2016-10" db="EMBL/GenBank/DDBJ databases">
        <title>Comparative genomics of Bacillus thuringiensis reveals a path to pathogens against multiple invertebrate hosts.</title>
        <authorList>
            <person name="Zheng J."/>
            <person name="Gao Q."/>
            <person name="Liu H."/>
            <person name="Peng D."/>
            <person name="Ruan L."/>
            <person name="Sun M."/>
        </authorList>
    </citation>
    <scope>NUCLEOTIDE SEQUENCE [LARGE SCALE GENOMIC DNA]</scope>
    <source>
        <strain evidence="3">BGSC 4BM1</strain>
    </source>
</reference>
<name>A0A243ALH0_BACTU</name>
<gene>
    <name evidence="3" type="ORF">BK732_05415</name>
</gene>
<dbReference type="AlphaFoldDB" id="A0A243ALH0"/>
<dbReference type="Gene3D" id="3.20.20.80">
    <property type="entry name" value="Glycosidases"/>
    <property type="match status" value="1"/>
</dbReference>
<dbReference type="Pfam" id="PF08532">
    <property type="entry name" value="Glyco_hydro_42M"/>
    <property type="match status" value="1"/>
</dbReference>
<evidence type="ECO:0008006" key="5">
    <source>
        <dbReference type="Google" id="ProtNLM"/>
    </source>
</evidence>
<organism evidence="3 4">
    <name type="scientific">Bacillus thuringiensis serovar navarrensis</name>
    <dbReference type="NCBI Taxonomy" id="339658"/>
    <lineage>
        <taxon>Bacteria</taxon>
        <taxon>Bacillati</taxon>
        <taxon>Bacillota</taxon>
        <taxon>Bacilli</taxon>
        <taxon>Bacillales</taxon>
        <taxon>Bacillaceae</taxon>
        <taxon>Bacillus</taxon>
        <taxon>Bacillus cereus group</taxon>
    </lineage>
</organism>
<dbReference type="InterPro" id="IPR029062">
    <property type="entry name" value="Class_I_gatase-like"/>
</dbReference>
<sequence length="606" mass="70467">MYIGFNYHPSKSGCQYWHEWDEDEVRTDLLKMSREGFNVVRFFLFWKDFEPHEGVYDYLVVERLHQFIKLADEANLYCIPSILTIWMNGQIFKLPWDNSTDVWGNIKLKTRAECFLEFIGKELREYKNILYFDIGDEIIYANEKAVLSLKSEEANIWLRDMITALKKGNPQSSVIMASDHLSVVGEHPFVLSNISNELDAVAIHGFPLWTKFNIESNNSWKSSLYVSFLVSIAKLYGKPLVDEFGLYGCSDDIRADYMLTSGLSSILHGATGIISWCWKDFETVKEPFNLRPGERFVGFYSSSGKPKKSVYSLKECVKISNKIRDGKLSEKKVGIFLPEEQFEENDKNLDFTQKSISQFYAFLLLKKTQIPTEFCRENLEQYKAILFPSNLHLTNEDLENLKKYVYQGGILIYSTGNYLYGHGISDLFGIELEDYTLNNEDFRSFEYEGTSYYVEWENLKDNQIPIIKENQAEVLARFNESKKPIITRNSYGKGKVYYINIPIESLLNKPYAMEKENFYKIYKNILYAEGIDAPAQFSSPFVDVHILNYHNHNNCVLINHSPREQNGKLFINNTYIDIKMQPKSVKEIKVFKDKENGDESSSVKRT</sequence>
<dbReference type="GO" id="GO:0005975">
    <property type="term" value="P:carbohydrate metabolic process"/>
    <property type="evidence" value="ECO:0007669"/>
    <property type="project" value="InterPro"/>
</dbReference>
<dbReference type="Proteomes" id="UP000194860">
    <property type="component" value="Unassembled WGS sequence"/>
</dbReference>
<protein>
    <recommendedName>
        <fullName evidence="5">Beta-galactosidase</fullName>
    </recommendedName>
</protein>
<proteinExistence type="predicted"/>
<evidence type="ECO:0000313" key="3">
    <source>
        <dbReference type="EMBL" id="OTY26782.1"/>
    </source>
</evidence>
<accession>A0A243ALH0</accession>
<evidence type="ECO:0000259" key="1">
    <source>
        <dbReference type="Pfam" id="PF01301"/>
    </source>
</evidence>
<dbReference type="InterPro" id="IPR013738">
    <property type="entry name" value="Beta_galactosidase_Trimer"/>
</dbReference>
<dbReference type="CDD" id="cd03143">
    <property type="entry name" value="A4_beta-galactosidase_middle_domain"/>
    <property type="match status" value="1"/>
</dbReference>
<dbReference type="PANTHER" id="PTHR36447:SF1">
    <property type="entry name" value="BETA-GALACTOSIDASE GANA"/>
    <property type="match status" value="1"/>
</dbReference>
<feature type="domain" description="Glycoside hydrolase 35 catalytic" evidence="1">
    <location>
        <begin position="27"/>
        <end position="79"/>
    </location>
</feature>
<comment type="caution">
    <text evidence="3">The sequence shown here is derived from an EMBL/GenBank/DDBJ whole genome shotgun (WGS) entry which is preliminary data.</text>
</comment>
<dbReference type="RefSeq" id="WP_088031214.1">
    <property type="nucleotide sequence ID" value="NZ_NFDG01000038.1"/>
</dbReference>
<dbReference type="Gene3D" id="3.40.50.880">
    <property type="match status" value="1"/>
</dbReference>
<dbReference type="GO" id="GO:0004565">
    <property type="term" value="F:beta-galactosidase activity"/>
    <property type="evidence" value="ECO:0007669"/>
    <property type="project" value="InterPro"/>
</dbReference>
<evidence type="ECO:0000259" key="2">
    <source>
        <dbReference type="Pfam" id="PF08532"/>
    </source>
</evidence>
<dbReference type="Pfam" id="PF01301">
    <property type="entry name" value="Glyco_hydro_35"/>
    <property type="match status" value="1"/>
</dbReference>
<dbReference type="InterPro" id="IPR003476">
    <property type="entry name" value="Glyco_hydro_42"/>
</dbReference>
<dbReference type="InterPro" id="IPR031330">
    <property type="entry name" value="Gly_Hdrlase_35_cat"/>
</dbReference>